<dbReference type="InterPro" id="IPR013149">
    <property type="entry name" value="ADH-like_C"/>
</dbReference>
<feature type="non-terminal residue" evidence="3">
    <location>
        <position position="1"/>
    </location>
</feature>
<dbReference type="InterPro" id="IPR013154">
    <property type="entry name" value="ADH-like_N"/>
</dbReference>
<dbReference type="EMBL" id="UINC01001597">
    <property type="protein sequence ID" value="SUZ84576.1"/>
    <property type="molecule type" value="Genomic_DNA"/>
</dbReference>
<dbReference type="Gene3D" id="3.90.180.10">
    <property type="entry name" value="Medium-chain alcohol dehydrogenases, catalytic domain"/>
    <property type="match status" value="1"/>
</dbReference>
<dbReference type="PANTHER" id="PTHR43677:SF4">
    <property type="entry name" value="QUINONE OXIDOREDUCTASE-LIKE PROTEIN 2"/>
    <property type="match status" value="1"/>
</dbReference>
<dbReference type="SUPFAM" id="SSF50129">
    <property type="entry name" value="GroES-like"/>
    <property type="match status" value="1"/>
</dbReference>
<evidence type="ECO:0000256" key="1">
    <source>
        <dbReference type="ARBA" id="ARBA00023002"/>
    </source>
</evidence>
<dbReference type="GO" id="GO:0008270">
    <property type="term" value="F:zinc ion binding"/>
    <property type="evidence" value="ECO:0007669"/>
    <property type="project" value="InterPro"/>
</dbReference>
<organism evidence="3">
    <name type="scientific">marine metagenome</name>
    <dbReference type="NCBI Taxonomy" id="408172"/>
    <lineage>
        <taxon>unclassified sequences</taxon>
        <taxon>metagenomes</taxon>
        <taxon>ecological metagenomes</taxon>
    </lineage>
</organism>
<protein>
    <recommendedName>
        <fullName evidence="2">Enoyl reductase (ER) domain-containing protein</fullName>
    </recommendedName>
</protein>
<dbReference type="SUPFAM" id="SSF51735">
    <property type="entry name" value="NAD(P)-binding Rossmann-fold domains"/>
    <property type="match status" value="1"/>
</dbReference>
<evidence type="ECO:0000313" key="3">
    <source>
        <dbReference type="EMBL" id="SUZ84576.1"/>
    </source>
</evidence>
<keyword evidence="1" id="KW-0560">Oxidoreductase</keyword>
<name>A0A381QYQ2_9ZZZZ</name>
<dbReference type="GO" id="GO:0016491">
    <property type="term" value="F:oxidoreductase activity"/>
    <property type="evidence" value="ECO:0007669"/>
    <property type="project" value="UniProtKB-KW"/>
</dbReference>
<dbReference type="PROSITE" id="PS00059">
    <property type="entry name" value="ADH_ZINC"/>
    <property type="match status" value="1"/>
</dbReference>
<reference evidence="3" key="1">
    <citation type="submission" date="2018-05" db="EMBL/GenBank/DDBJ databases">
        <authorList>
            <person name="Lanie J.A."/>
            <person name="Ng W.-L."/>
            <person name="Kazmierczak K.M."/>
            <person name="Andrzejewski T.M."/>
            <person name="Davidsen T.M."/>
            <person name="Wayne K.J."/>
            <person name="Tettelin H."/>
            <person name="Glass J.I."/>
            <person name="Rusch D."/>
            <person name="Podicherti R."/>
            <person name="Tsui H.-C.T."/>
            <person name="Winkler M.E."/>
        </authorList>
    </citation>
    <scope>NUCLEOTIDE SEQUENCE</scope>
</reference>
<dbReference type="InterPro" id="IPR011032">
    <property type="entry name" value="GroES-like_sf"/>
</dbReference>
<feature type="non-terminal residue" evidence="3">
    <location>
        <position position="326"/>
    </location>
</feature>
<dbReference type="CDD" id="cd08241">
    <property type="entry name" value="QOR1"/>
    <property type="match status" value="1"/>
</dbReference>
<dbReference type="InterPro" id="IPR002328">
    <property type="entry name" value="ADH_Zn_CS"/>
</dbReference>
<gene>
    <name evidence="3" type="ORF">METZ01_LOCUS37430</name>
</gene>
<dbReference type="Pfam" id="PF00107">
    <property type="entry name" value="ADH_zinc_N"/>
    <property type="match status" value="1"/>
</dbReference>
<dbReference type="InterPro" id="IPR051397">
    <property type="entry name" value="Zn-ADH-like_protein"/>
</dbReference>
<evidence type="ECO:0000259" key="2">
    <source>
        <dbReference type="SMART" id="SM00829"/>
    </source>
</evidence>
<accession>A0A381QYQ2</accession>
<dbReference type="Pfam" id="PF08240">
    <property type="entry name" value="ADH_N"/>
    <property type="match status" value="1"/>
</dbReference>
<dbReference type="InterPro" id="IPR020843">
    <property type="entry name" value="ER"/>
</dbReference>
<dbReference type="AlphaFoldDB" id="A0A381QYQ2"/>
<dbReference type="PANTHER" id="PTHR43677">
    <property type="entry name" value="SHORT-CHAIN DEHYDROGENASE/REDUCTASE"/>
    <property type="match status" value="1"/>
</dbReference>
<sequence length="326" mass="34535">MKAIMCKEFAPVENLSWEEVPDPIPGDNEIVVDVRAAGLNYPDNLIVRGLYQFKPELPFSPGHEGAGVVSGVGKKVSSFGVGEKVAFFKGFGAFAEKIVVPENFVFPLPKGLPFHVAGGMFMVYTTSFHALVQRANIKRGDEVLVLGASGGVGLAAVDIARAFGARVVAAVSTKEKAEVCAGYGADEVVVYGTGKLNKEEQIAFTQELKSKSTKGGYDIIYDPVGDCYAEPALRAIGWAGTYLVVGFAGGEIPSFPTNLVLLKGCAVSGVFIGRFQATEPKQNTKNLAEIGRLLGEGKITPFISNTIPMKDAVASIKAIAERKVLG</sequence>
<proteinExistence type="predicted"/>
<dbReference type="SMART" id="SM00829">
    <property type="entry name" value="PKS_ER"/>
    <property type="match status" value="1"/>
</dbReference>
<dbReference type="Gene3D" id="3.40.50.720">
    <property type="entry name" value="NAD(P)-binding Rossmann-like Domain"/>
    <property type="match status" value="1"/>
</dbReference>
<feature type="domain" description="Enoyl reductase (ER)" evidence="2">
    <location>
        <begin position="10"/>
        <end position="325"/>
    </location>
</feature>
<dbReference type="InterPro" id="IPR036291">
    <property type="entry name" value="NAD(P)-bd_dom_sf"/>
</dbReference>